<organism evidence="2 3">
    <name type="scientific">SAR86 cluster bacterium</name>
    <dbReference type="NCBI Taxonomy" id="2030880"/>
    <lineage>
        <taxon>Bacteria</taxon>
        <taxon>Pseudomonadati</taxon>
        <taxon>Pseudomonadota</taxon>
        <taxon>Gammaproteobacteria</taxon>
        <taxon>SAR86 cluster</taxon>
    </lineage>
</organism>
<dbReference type="AlphaFoldDB" id="A0A2A5C9S7"/>
<accession>A0A2A5C9S7</accession>
<gene>
    <name evidence="2" type="ORF">COA71_11880</name>
</gene>
<dbReference type="Proteomes" id="UP000228987">
    <property type="component" value="Unassembled WGS sequence"/>
</dbReference>
<name>A0A2A5C9S7_9GAMM</name>
<feature type="compositionally biased region" description="Polar residues" evidence="1">
    <location>
        <begin position="28"/>
        <end position="46"/>
    </location>
</feature>
<evidence type="ECO:0000313" key="2">
    <source>
        <dbReference type="EMBL" id="PCJ40200.1"/>
    </source>
</evidence>
<dbReference type="EMBL" id="NVWI01000010">
    <property type="protein sequence ID" value="PCJ40200.1"/>
    <property type="molecule type" value="Genomic_DNA"/>
</dbReference>
<protein>
    <recommendedName>
        <fullName evidence="4">Replication initiation factor</fullName>
    </recommendedName>
</protein>
<sequence length="438" mass="49212">MSSRKTKPAEASLELGAPAEQGTPDQDGISQGTAPSNTVPSNYNNQTNTTVLRTGIDSLYLSFPGELSQESSKVLDKLKEYARSLDPETTSLAQIELAGHLFYVSDKGRSVYSYVLRNNWYEIQVSKLGADRLPLAYVKIPSELLTLKPLSSITEDLTQVVSSLGLLKGIINLSRVDLCADFITDFPLSAVADSDWITRARGISRHSVSKRFSGFSIGLGGKLSARLYDKTLEMQSKPRPYLAMVWGASGWDGEQVIWRLEFQFRRNVLKELNTPTCDLLEDHLAGLWNYATCHWLRLAISNDTDTNPTRWPTAHVWEILRTAPWSGNADFPRVDVEKGRLPSNKTLFENGLSGYTSFMAREGYAKADDGMRAYYLAAKAYHDAREPFTGKDFQDYVLEKIKVKQRLFSTAVNVRSKKTALEEYQETPESYRRKKDGE</sequence>
<feature type="region of interest" description="Disordered" evidence="1">
    <location>
        <begin position="1"/>
        <end position="46"/>
    </location>
</feature>
<proteinExistence type="predicted"/>
<comment type="caution">
    <text evidence="2">The sequence shown here is derived from an EMBL/GenBank/DDBJ whole genome shotgun (WGS) entry which is preliminary data.</text>
</comment>
<evidence type="ECO:0000313" key="3">
    <source>
        <dbReference type="Proteomes" id="UP000228987"/>
    </source>
</evidence>
<evidence type="ECO:0008006" key="4">
    <source>
        <dbReference type="Google" id="ProtNLM"/>
    </source>
</evidence>
<reference evidence="3" key="1">
    <citation type="submission" date="2017-08" db="EMBL/GenBank/DDBJ databases">
        <title>A dynamic microbial community with high functional redundancy inhabits the cold, oxic subseafloor aquifer.</title>
        <authorList>
            <person name="Tully B.J."/>
            <person name="Wheat C.G."/>
            <person name="Glazer B.T."/>
            <person name="Huber J.A."/>
        </authorList>
    </citation>
    <scope>NUCLEOTIDE SEQUENCE [LARGE SCALE GENOMIC DNA]</scope>
</reference>
<evidence type="ECO:0000256" key="1">
    <source>
        <dbReference type="SAM" id="MobiDB-lite"/>
    </source>
</evidence>